<dbReference type="VEuPathDB" id="PlasmoDB:C922_03305"/>
<proteinExistence type="predicted"/>
<evidence type="ECO:0000256" key="1">
    <source>
        <dbReference type="SAM" id="MobiDB-lite"/>
    </source>
</evidence>
<evidence type="ECO:0000313" key="3">
    <source>
        <dbReference type="Proteomes" id="UP000030640"/>
    </source>
</evidence>
<name>W7ABB8_9APIC</name>
<organism evidence="2 3">
    <name type="scientific">Plasmodium inui San Antonio 1</name>
    <dbReference type="NCBI Taxonomy" id="1237626"/>
    <lineage>
        <taxon>Eukaryota</taxon>
        <taxon>Sar</taxon>
        <taxon>Alveolata</taxon>
        <taxon>Apicomplexa</taxon>
        <taxon>Aconoidasida</taxon>
        <taxon>Haemosporida</taxon>
        <taxon>Plasmodiidae</taxon>
        <taxon>Plasmodium</taxon>
        <taxon>Plasmodium (Plasmodium)</taxon>
    </lineage>
</organism>
<accession>W7ABB8</accession>
<dbReference type="EMBL" id="KI965472">
    <property type="protein sequence ID" value="EUD66389.1"/>
    <property type="molecule type" value="Genomic_DNA"/>
</dbReference>
<dbReference type="AlphaFoldDB" id="W7ABB8"/>
<protein>
    <submittedName>
        <fullName evidence="2">Uncharacterized protein</fullName>
    </submittedName>
</protein>
<dbReference type="RefSeq" id="XP_008817119.1">
    <property type="nucleotide sequence ID" value="XM_008818897.1"/>
</dbReference>
<feature type="region of interest" description="Disordered" evidence="1">
    <location>
        <begin position="67"/>
        <end position="94"/>
    </location>
</feature>
<reference evidence="2 3" key="1">
    <citation type="submission" date="2013-02" db="EMBL/GenBank/DDBJ databases">
        <title>The Genome Sequence of Plasmodium inui San Antonio 1.</title>
        <authorList>
            <consortium name="The Broad Institute Genome Sequencing Platform"/>
            <consortium name="The Broad Institute Genome Sequencing Center for Infectious Disease"/>
            <person name="Neafsey D."/>
            <person name="Cheeseman I."/>
            <person name="Volkman S."/>
            <person name="Adams J."/>
            <person name="Walker B."/>
            <person name="Young S.K."/>
            <person name="Zeng Q."/>
            <person name="Gargeya S."/>
            <person name="Fitzgerald M."/>
            <person name="Haas B."/>
            <person name="Abouelleil A."/>
            <person name="Alvarado L."/>
            <person name="Arachchi H.M."/>
            <person name="Berlin A.M."/>
            <person name="Chapman S.B."/>
            <person name="Dewar J."/>
            <person name="Goldberg J."/>
            <person name="Griggs A."/>
            <person name="Gujja S."/>
            <person name="Hansen M."/>
            <person name="Howarth C."/>
            <person name="Imamovic A."/>
            <person name="Larimer J."/>
            <person name="McCowan C."/>
            <person name="Murphy C."/>
            <person name="Neiman D."/>
            <person name="Pearson M."/>
            <person name="Priest M."/>
            <person name="Roberts A."/>
            <person name="Saif S."/>
            <person name="Shea T."/>
            <person name="Sisk P."/>
            <person name="Sykes S."/>
            <person name="Wortman J."/>
            <person name="Nusbaum C."/>
            <person name="Birren B."/>
        </authorList>
    </citation>
    <scope>NUCLEOTIDE SEQUENCE [LARGE SCALE GENOMIC DNA]</scope>
    <source>
        <strain evidence="2 3">San Antonio 1</strain>
    </source>
</reference>
<keyword evidence="3" id="KW-1185">Reference proteome</keyword>
<gene>
    <name evidence="2" type="ORF">C922_03305</name>
</gene>
<sequence length="94" mass="11152">MLLDLSIHKFHFHYLIIDRKNLKTRESLKEKLKEVPNTYLKNRRQYEPPDLTSNNILRTILSNSRNANKEPILLNEKTLKPPNPKSSTEELLTR</sequence>
<dbReference type="GeneID" id="20038579"/>
<evidence type="ECO:0000313" key="2">
    <source>
        <dbReference type="EMBL" id="EUD66389.1"/>
    </source>
</evidence>
<dbReference type="Proteomes" id="UP000030640">
    <property type="component" value="Unassembled WGS sequence"/>
</dbReference>